<evidence type="ECO:0000256" key="1">
    <source>
        <dbReference type="SAM" id="Phobius"/>
    </source>
</evidence>
<sequence>MNTQNQDLRIFELAKQLQCRDLDVDNGSGEAHEFVTGNHADEKTIEQLIATGNSEQKLFKRDGMARLLILMRRWLEFCSNLDLLHKIYIESFAICHNLVLKLSSIFILLGLVIYEGETLLEYGLVISTIH</sequence>
<evidence type="ECO:0000313" key="2">
    <source>
        <dbReference type="EMBL" id="KAJ0983604.1"/>
    </source>
</evidence>
<organism evidence="2 3">
    <name type="scientific">Dioscorea zingiberensis</name>
    <dbReference type="NCBI Taxonomy" id="325984"/>
    <lineage>
        <taxon>Eukaryota</taxon>
        <taxon>Viridiplantae</taxon>
        <taxon>Streptophyta</taxon>
        <taxon>Embryophyta</taxon>
        <taxon>Tracheophyta</taxon>
        <taxon>Spermatophyta</taxon>
        <taxon>Magnoliopsida</taxon>
        <taxon>Liliopsida</taxon>
        <taxon>Dioscoreales</taxon>
        <taxon>Dioscoreaceae</taxon>
        <taxon>Dioscorea</taxon>
    </lineage>
</organism>
<keyword evidence="1" id="KW-0812">Transmembrane</keyword>
<reference evidence="2" key="1">
    <citation type="submission" date="2021-03" db="EMBL/GenBank/DDBJ databases">
        <authorList>
            <person name="Li Z."/>
            <person name="Yang C."/>
        </authorList>
    </citation>
    <scope>NUCLEOTIDE SEQUENCE</scope>
    <source>
        <strain evidence="2">Dzin_1.0</strain>
        <tissue evidence="2">Leaf</tissue>
    </source>
</reference>
<keyword evidence="3" id="KW-1185">Reference proteome</keyword>
<keyword evidence="1" id="KW-1133">Transmembrane helix</keyword>
<evidence type="ECO:0000313" key="3">
    <source>
        <dbReference type="Proteomes" id="UP001085076"/>
    </source>
</evidence>
<reference evidence="2" key="2">
    <citation type="journal article" date="2022" name="Hortic Res">
        <title>The genome of Dioscorea zingiberensis sheds light on the biosynthesis, origin and evolution of the medicinally important diosgenin saponins.</title>
        <authorList>
            <person name="Li Y."/>
            <person name="Tan C."/>
            <person name="Li Z."/>
            <person name="Guo J."/>
            <person name="Li S."/>
            <person name="Chen X."/>
            <person name="Wang C."/>
            <person name="Dai X."/>
            <person name="Yang H."/>
            <person name="Song W."/>
            <person name="Hou L."/>
            <person name="Xu J."/>
            <person name="Tong Z."/>
            <person name="Xu A."/>
            <person name="Yuan X."/>
            <person name="Wang W."/>
            <person name="Yang Q."/>
            <person name="Chen L."/>
            <person name="Sun Z."/>
            <person name="Wang K."/>
            <person name="Pan B."/>
            <person name="Chen J."/>
            <person name="Bao Y."/>
            <person name="Liu F."/>
            <person name="Qi X."/>
            <person name="Gang D.R."/>
            <person name="Wen J."/>
            <person name="Li J."/>
        </authorList>
    </citation>
    <scope>NUCLEOTIDE SEQUENCE</scope>
    <source>
        <strain evidence="2">Dzin_1.0</strain>
    </source>
</reference>
<gene>
    <name evidence="2" type="ORF">J5N97_011859</name>
</gene>
<dbReference type="AlphaFoldDB" id="A0A9D5D2W6"/>
<proteinExistence type="predicted"/>
<dbReference type="Proteomes" id="UP001085076">
    <property type="component" value="Miscellaneous, Linkage group lg02"/>
</dbReference>
<keyword evidence="1" id="KW-0472">Membrane</keyword>
<accession>A0A9D5D2W6</accession>
<comment type="caution">
    <text evidence="2">The sequence shown here is derived from an EMBL/GenBank/DDBJ whole genome shotgun (WGS) entry which is preliminary data.</text>
</comment>
<feature type="transmembrane region" description="Helical" evidence="1">
    <location>
        <begin position="94"/>
        <end position="114"/>
    </location>
</feature>
<protein>
    <submittedName>
        <fullName evidence="2">Uncharacterized protein</fullName>
    </submittedName>
</protein>
<name>A0A9D5D2W6_9LILI</name>
<dbReference type="EMBL" id="JAGGNH010000002">
    <property type="protein sequence ID" value="KAJ0983604.1"/>
    <property type="molecule type" value="Genomic_DNA"/>
</dbReference>